<keyword evidence="6" id="KW-1185">Reference proteome</keyword>
<keyword evidence="2" id="KW-0472">Membrane</keyword>
<dbReference type="EMBL" id="SHKY01000001">
    <property type="protein sequence ID" value="RZU51487.1"/>
    <property type="molecule type" value="Genomic_DNA"/>
</dbReference>
<feature type="transmembrane region" description="Helical" evidence="2">
    <location>
        <begin position="359"/>
        <end position="380"/>
    </location>
</feature>
<keyword evidence="5" id="KW-0808">Transferase</keyword>
<evidence type="ECO:0000313" key="6">
    <source>
        <dbReference type="Proteomes" id="UP000292564"/>
    </source>
</evidence>
<feature type="domain" description="Glycosyltransferase 2-like" evidence="3">
    <location>
        <begin position="8"/>
        <end position="166"/>
    </location>
</feature>
<feature type="domain" description="Low-salt glycan biosynthesis hexosyltransferase Agl6 C-terminal transmembrane region" evidence="4">
    <location>
        <begin position="289"/>
        <end position="378"/>
    </location>
</feature>
<evidence type="ECO:0000259" key="4">
    <source>
        <dbReference type="Pfam" id="PF26629"/>
    </source>
</evidence>
<dbReference type="PANTHER" id="PTHR48090">
    <property type="entry name" value="UNDECAPRENYL-PHOSPHATE 4-DEOXY-4-FORMAMIDO-L-ARABINOSE TRANSFERASE-RELATED"/>
    <property type="match status" value="1"/>
</dbReference>
<dbReference type="RefSeq" id="WP_207229847.1">
    <property type="nucleotide sequence ID" value="NZ_SHKY01000001.1"/>
</dbReference>
<dbReference type="SUPFAM" id="SSF53448">
    <property type="entry name" value="Nucleotide-diphospho-sugar transferases"/>
    <property type="match status" value="1"/>
</dbReference>
<dbReference type="Gene3D" id="3.90.550.10">
    <property type="entry name" value="Spore Coat Polysaccharide Biosynthesis Protein SpsA, Chain A"/>
    <property type="match status" value="1"/>
</dbReference>
<organism evidence="5 6">
    <name type="scientific">Krasilnikovia cinnamomea</name>
    <dbReference type="NCBI Taxonomy" id="349313"/>
    <lineage>
        <taxon>Bacteria</taxon>
        <taxon>Bacillati</taxon>
        <taxon>Actinomycetota</taxon>
        <taxon>Actinomycetes</taxon>
        <taxon>Micromonosporales</taxon>
        <taxon>Micromonosporaceae</taxon>
        <taxon>Krasilnikovia</taxon>
    </lineage>
</organism>
<reference evidence="5 6" key="1">
    <citation type="submission" date="2019-02" db="EMBL/GenBank/DDBJ databases">
        <title>Sequencing the genomes of 1000 actinobacteria strains.</title>
        <authorList>
            <person name="Klenk H.-P."/>
        </authorList>
    </citation>
    <scope>NUCLEOTIDE SEQUENCE [LARGE SCALE GENOMIC DNA]</scope>
    <source>
        <strain evidence="5 6">DSM 45162</strain>
    </source>
</reference>
<dbReference type="Pfam" id="PF26629">
    <property type="entry name" value="GT2_TM_C"/>
    <property type="match status" value="1"/>
</dbReference>
<gene>
    <name evidence="5" type="ORF">EV385_3317</name>
</gene>
<feature type="transmembrane region" description="Helical" evidence="2">
    <location>
        <begin position="317"/>
        <end position="339"/>
    </location>
</feature>
<dbReference type="Proteomes" id="UP000292564">
    <property type="component" value="Unassembled WGS sequence"/>
</dbReference>
<dbReference type="CDD" id="cd04179">
    <property type="entry name" value="DPM_DPG-synthase_like"/>
    <property type="match status" value="1"/>
</dbReference>
<feature type="transmembrane region" description="Helical" evidence="2">
    <location>
        <begin position="269"/>
        <end position="296"/>
    </location>
</feature>
<evidence type="ECO:0000259" key="3">
    <source>
        <dbReference type="Pfam" id="PF00535"/>
    </source>
</evidence>
<accession>A0A4Q7ZKN4</accession>
<proteinExistence type="inferred from homology"/>
<comment type="similarity">
    <text evidence="1">Belongs to the glycosyltransferase 2 family.</text>
</comment>
<comment type="caution">
    <text evidence="5">The sequence shown here is derived from an EMBL/GenBank/DDBJ whole genome shotgun (WGS) entry which is preliminary data.</text>
</comment>
<protein>
    <submittedName>
        <fullName evidence="5">Glycosyltransferase involved in cell wall biosynthesis</fullName>
    </submittedName>
</protein>
<evidence type="ECO:0000256" key="1">
    <source>
        <dbReference type="ARBA" id="ARBA00006739"/>
    </source>
</evidence>
<dbReference type="InterPro" id="IPR001173">
    <property type="entry name" value="Glyco_trans_2-like"/>
</dbReference>
<dbReference type="GO" id="GO:0016740">
    <property type="term" value="F:transferase activity"/>
    <property type="evidence" value="ECO:0007669"/>
    <property type="project" value="UniProtKB-KW"/>
</dbReference>
<dbReference type="InterPro" id="IPR050256">
    <property type="entry name" value="Glycosyltransferase_2"/>
</dbReference>
<evidence type="ECO:0000313" key="5">
    <source>
        <dbReference type="EMBL" id="RZU51487.1"/>
    </source>
</evidence>
<keyword evidence="2" id="KW-1133">Transmembrane helix</keyword>
<name>A0A4Q7ZKN4_9ACTN</name>
<dbReference type="AlphaFoldDB" id="A0A4Q7ZKN4"/>
<evidence type="ECO:0000256" key="2">
    <source>
        <dbReference type="SAM" id="Phobius"/>
    </source>
</evidence>
<dbReference type="InterPro" id="IPR029044">
    <property type="entry name" value="Nucleotide-diphossugar_trans"/>
</dbReference>
<sequence>MHSELEVTVLLPCLNEAETLEVCVRKALTSLADLGVRGEVLVSDNGSTDGSQDIARAAGARVVHAPRRGYGAALINGIAEARGRYVIMADADDSYDLSNLGPFIEQLRAGHDVVMGNRFRGGIAPGAMPPLHRYLGNPVLSWLGRVLFGLKNVRDFHCGIRGFDRDRIRALDLRMPGMEFASELVVRAQLSGYDLVEVPTTLRPDGRSRPPHLRTWRDGWRHLRFLLVFAPRRTLVWPGFVLALLGLLGTSALALAPRQLAGVEFDINALVYACVAILVGAQLLLFGGFAELYGHFEGIVPRRPDRWVRWLSFERCILIGLSLVFLGVLGTSVALTSWGQTGFGHLDPRGTIRLVLPSATAIALGVIGVFSGLFASLLTLRGVSPAAGRAAASIPRQIRGDSDIPAPTGARR</sequence>
<dbReference type="InterPro" id="IPR058718">
    <property type="entry name" value="Agl6_TM_C"/>
</dbReference>
<feature type="transmembrane region" description="Helical" evidence="2">
    <location>
        <begin position="234"/>
        <end position="257"/>
    </location>
</feature>
<dbReference type="PANTHER" id="PTHR48090:SF7">
    <property type="entry name" value="RFBJ PROTEIN"/>
    <property type="match status" value="1"/>
</dbReference>
<keyword evidence="2" id="KW-0812">Transmembrane</keyword>
<dbReference type="Pfam" id="PF00535">
    <property type="entry name" value="Glycos_transf_2"/>
    <property type="match status" value="1"/>
</dbReference>